<organism evidence="1 2">
    <name type="scientific">Trifolium pratense</name>
    <name type="common">Red clover</name>
    <dbReference type="NCBI Taxonomy" id="57577"/>
    <lineage>
        <taxon>Eukaryota</taxon>
        <taxon>Viridiplantae</taxon>
        <taxon>Streptophyta</taxon>
        <taxon>Embryophyta</taxon>
        <taxon>Tracheophyta</taxon>
        <taxon>Spermatophyta</taxon>
        <taxon>Magnoliopsida</taxon>
        <taxon>eudicotyledons</taxon>
        <taxon>Gunneridae</taxon>
        <taxon>Pentapetalae</taxon>
        <taxon>rosids</taxon>
        <taxon>fabids</taxon>
        <taxon>Fabales</taxon>
        <taxon>Fabaceae</taxon>
        <taxon>Papilionoideae</taxon>
        <taxon>50 kb inversion clade</taxon>
        <taxon>NPAAA clade</taxon>
        <taxon>Hologalegina</taxon>
        <taxon>IRL clade</taxon>
        <taxon>Trifolieae</taxon>
        <taxon>Trifolium</taxon>
    </lineage>
</organism>
<dbReference type="Proteomes" id="UP001177021">
    <property type="component" value="Unassembled WGS sequence"/>
</dbReference>
<protein>
    <submittedName>
        <fullName evidence="1">Uncharacterized protein</fullName>
    </submittedName>
</protein>
<evidence type="ECO:0000313" key="2">
    <source>
        <dbReference type="Proteomes" id="UP001177021"/>
    </source>
</evidence>
<gene>
    <name evidence="1" type="ORF">MILVUS5_LOCUS31980</name>
</gene>
<accession>A0ACB0LFF8</accession>
<name>A0ACB0LFF8_TRIPR</name>
<reference evidence="1" key="1">
    <citation type="submission" date="2023-10" db="EMBL/GenBank/DDBJ databases">
        <authorList>
            <person name="Rodriguez Cubillos JULIANA M."/>
            <person name="De Vega J."/>
        </authorList>
    </citation>
    <scope>NUCLEOTIDE SEQUENCE</scope>
</reference>
<comment type="caution">
    <text evidence="1">The sequence shown here is derived from an EMBL/GenBank/DDBJ whole genome shotgun (WGS) entry which is preliminary data.</text>
</comment>
<proteinExistence type="predicted"/>
<dbReference type="EMBL" id="CASHSV030000513">
    <property type="protein sequence ID" value="CAJ2667345.1"/>
    <property type="molecule type" value="Genomic_DNA"/>
</dbReference>
<evidence type="ECO:0000313" key="1">
    <source>
        <dbReference type="EMBL" id="CAJ2667345.1"/>
    </source>
</evidence>
<keyword evidence="2" id="KW-1185">Reference proteome</keyword>
<sequence>MGNYLALCKPISRSCYIFDTMEKHVKFVRVTKEDGKILEFSSPIYVKDILTNFPANSIGVTKNATETLSQDDELKGGKLYYMIPHKEAEPEAGIKRIKVLITKKQLQQLVTEQISLHELLSVVKTDGVNLRCDKKSILDSIPEENE</sequence>